<protein>
    <submittedName>
        <fullName evidence="2">Subtilase family protein</fullName>
    </submittedName>
</protein>
<reference evidence="2 3" key="1">
    <citation type="submission" date="2019-03" db="EMBL/GenBank/DDBJ databases">
        <title>Genomic Encyclopedia of Archaeal and Bacterial Type Strains, Phase II (KMG-II): from individual species to whole genera.</title>
        <authorList>
            <person name="Goeker M."/>
        </authorList>
    </citation>
    <scope>NUCLEOTIDE SEQUENCE [LARGE SCALE GENOMIC DNA]</scope>
    <source>
        <strain evidence="2 3">DSM 45499</strain>
    </source>
</reference>
<organism evidence="2 3">
    <name type="scientific">Actinophytocola oryzae</name>
    <dbReference type="NCBI Taxonomy" id="502181"/>
    <lineage>
        <taxon>Bacteria</taxon>
        <taxon>Bacillati</taxon>
        <taxon>Actinomycetota</taxon>
        <taxon>Actinomycetes</taxon>
        <taxon>Pseudonocardiales</taxon>
        <taxon>Pseudonocardiaceae</taxon>
    </lineage>
</organism>
<dbReference type="InterPro" id="IPR036852">
    <property type="entry name" value="Peptidase_S8/S53_dom_sf"/>
</dbReference>
<dbReference type="AlphaFoldDB" id="A0A4V3FR54"/>
<dbReference type="EMBL" id="SOCP01000018">
    <property type="protein sequence ID" value="TDV42211.1"/>
    <property type="molecule type" value="Genomic_DNA"/>
</dbReference>
<dbReference type="Pfam" id="PF00082">
    <property type="entry name" value="Peptidase_S8"/>
    <property type="match status" value="1"/>
</dbReference>
<dbReference type="Gene3D" id="3.40.50.200">
    <property type="entry name" value="Peptidase S8/S53 domain"/>
    <property type="match status" value="1"/>
</dbReference>
<dbReference type="CDD" id="cd04847">
    <property type="entry name" value="Peptidases_S8_Subtilisin_like_2"/>
    <property type="match status" value="1"/>
</dbReference>
<accession>A0A4V3FR54</accession>
<feature type="domain" description="Peptidase S8/S53" evidence="1">
    <location>
        <begin position="250"/>
        <end position="478"/>
    </location>
</feature>
<keyword evidence="3" id="KW-1185">Reference proteome</keyword>
<name>A0A4V3FR54_9PSEU</name>
<dbReference type="GO" id="GO:0004252">
    <property type="term" value="F:serine-type endopeptidase activity"/>
    <property type="evidence" value="ECO:0007669"/>
    <property type="project" value="InterPro"/>
</dbReference>
<evidence type="ECO:0000259" key="1">
    <source>
        <dbReference type="Pfam" id="PF00082"/>
    </source>
</evidence>
<dbReference type="GO" id="GO:0006508">
    <property type="term" value="P:proteolysis"/>
    <property type="evidence" value="ECO:0007669"/>
    <property type="project" value="InterPro"/>
</dbReference>
<sequence length="502" mass="54020">MPTPSDRLRHGQRLRGDLERAAQVATTRRQRLPIVVDGAIDGFYATFDSFPGLQLALTSLDPRRGRRHPELMSVQEIPVPGSGVVERATVFVPEGTVGYFLDRLTAYADSAGMTTVRHRALVDPIQSARLATIEALWTDPPGMFPPAGRRVWWEVWLRRRDGHELDRLRAFAQATGARVGRQHLGFGDRIVVLVQAGVEQLAGAVDVLDDLAELRAPSEPAIVLARMPPAEQREWVDDLLARLEPAGREAPSVCVVDSGVFRDHLLLESSLDTEDCHAADPLWPVCDDYGHGTEMAGLALFGDLAAVLSGSTAVRLTHRLESVKILPPPPAHNSPELYAAVTVDGIARAEIQAPYRRRVHSLAVTAPQPPSPKGAAATPVMGQPSSWSAALDAFAVGRSVITNDDGLEFVDLTDDAGVSLVGGNGQIGRLFVVSVGNIRTAWQDDHLDQSDLQPVEDPAQAWNVVTVGAFTERDSMADAPAGFAGWTPLAAKGSCLRSAGHP</sequence>
<gene>
    <name evidence="2" type="ORF">CLV71_11881</name>
</gene>
<dbReference type="SUPFAM" id="SSF52743">
    <property type="entry name" value="Subtilisin-like"/>
    <property type="match status" value="1"/>
</dbReference>
<evidence type="ECO:0000313" key="2">
    <source>
        <dbReference type="EMBL" id="TDV42211.1"/>
    </source>
</evidence>
<dbReference type="InterPro" id="IPR000209">
    <property type="entry name" value="Peptidase_S8/S53_dom"/>
</dbReference>
<evidence type="ECO:0000313" key="3">
    <source>
        <dbReference type="Proteomes" id="UP000294927"/>
    </source>
</evidence>
<dbReference type="InterPro" id="IPR034074">
    <property type="entry name" value="Y4bN_pept_dom"/>
</dbReference>
<dbReference type="RefSeq" id="WP_208297924.1">
    <property type="nucleotide sequence ID" value="NZ_SOCP01000018.1"/>
</dbReference>
<dbReference type="Proteomes" id="UP000294927">
    <property type="component" value="Unassembled WGS sequence"/>
</dbReference>
<comment type="caution">
    <text evidence="2">The sequence shown here is derived from an EMBL/GenBank/DDBJ whole genome shotgun (WGS) entry which is preliminary data.</text>
</comment>
<proteinExistence type="predicted"/>